<organism evidence="2 3">
    <name type="scientific">Candidatus Atopostipes pullistercoris</name>
    <dbReference type="NCBI Taxonomy" id="2838467"/>
    <lineage>
        <taxon>Bacteria</taxon>
        <taxon>Bacillati</taxon>
        <taxon>Bacillota</taxon>
        <taxon>Bacilli</taxon>
        <taxon>Lactobacillales</taxon>
        <taxon>Carnobacteriaceae</taxon>
        <taxon>Atopostipes</taxon>
    </lineage>
</organism>
<keyword evidence="1" id="KW-0812">Transmembrane</keyword>
<feature type="transmembrane region" description="Helical" evidence="1">
    <location>
        <begin position="40"/>
        <end position="63"/>
    </location>
</feature>
<name>A0A9D2G1E7_9LACT</name>
<feature type="transmembrane region" description="Helical" evidence="1">
    <location>
        <begin position="78"/>
        <end position="99"/>
    </location>
</feature>
<comment type="caution">
    <text evidence="2">The sequence shown here is derived from an EMBL/GenBank/DDBJ whole genome shotgun (WGS) entry which is preliminary data.</text>
</comment>
<keyword evidence="1" id="KW-0472">Membrane</keyword>
<keyword evidence="1" id="KW-1133">Transmembrane helix</keyword>
<feature type="transmembrane region" description="Helical" evidence="1">
    <location>
        <begin position="13"/>
        <end position="33"/>
    </location>
</feature>
<dbReference type="AlphaFoldDB" id="A0A9D2G1E7"/>
<reference evidence="2" key="2">
    <citation type="submission" date="2021-04" db="EMBL/GenBank/DDBJ databases">
        <authorList>
            <person name="Gilroy R."/>
        </authorList>
    </citation>
    <scope>NUCLEOTIDE SEQUENCE</scope>
    <source>
        <strain evidence="2">CHK169-4300</strain>
    </source>
</reference>
<proteinExistence type="predicted"/>
<evidence type="ECO:0000313" key="2">
    <source>
        <dbReference type="EMBL" id="HIZ70833.1"/>
    </source>
</evidence>
<dbReference type="EMBL" id="DXAZ01000050">
    <property type="protein sequence ID" value="HIZ70833.1"/>
    <property type="molecule type" value="Genomic_DNA"/>
</dbReference>
<reference evidence="2" key="1">
    <citation type="journal article" date="2021" name="PeerJ">
        <title>Extensive microbial diversity within the chicken gut microbiome revealed by metagenomics and culture.</title>
        <authorList>
            <person name="Gilroy R."/>
            <person name="Ravi A."/>
            <person name="Getino M."/>
            <person name="Pursley I."/>
            <person name="Horton D.L."/>
            <person name="Alikhan N.F."/>
            <person name="Baker D."/>
            <person name="Gharbi K."/>
            <person name="Hall N."/>
            <person name="Watson M."/>
            <person name="Adriaenssens E.M."/>
            <person name="Foster-Nyarko E."/>
            <person name="Jarju S."/>
            <person name="Secka A."/>
            <person name="Antonio M."/>
            <person name="Oren A."/>
            <person name="Chaudhuri R.R."/>
            <person name="La Ragione R."/>
            <person name="Hildebrand F."/>
            <person name="Pallen M.J."/>
        </authorList>
    </citation>
    <scope>NUCLEOTIDE SEQUENCE</scope>
    <source>
        <strain evidence="2">CHK169-4300</strain>
    </source>
</reference>
<evidence type="ECO:0000313" key="3">
    <source>
        <dbReference type="Proteomes" id="UP000824106"/>
    </source>
</evidence>
<accession>A0A9D2G1E7</accession>
<sequence length="111" mass="12633">MQLLIQQAVLTDFRLVFIVMLAILAIFLVLSIIPRGRNSNINFATVLTVSIIEVVIAAVLFYTESHLIELFEQTADNLTLYLFIGIIALGIANPLIFRLRNSGGQRYRYRY</sequence>
<dbReference type="Proteomes" id="UP000824106">
    <property type="component" value="Unassembled WGS sequence"/>
</dbReference>
<evidence type="ECO:0000256" key="1">
    <source>
        <dbReference type="SAM" id="Phobius"/>
    </source>
</evidence>
<gene>
    <name evidence="2" type="ORF">H9808_03570</name>
</gene>
<protein>
    <submittedName>
        <fullName evidence="2">Uncharacterized protein</fullName>
    </submittedName>
</protein>